<reference evidence="1" key="1">
    <citation type="journal article" date="2019" name="Sci. Rep.">
        <title>Draft genome of Tanacetum cinerariifolium, the natural source of mosquito coil.</title>
        <authorList>
            <person name="Yamashiro T."/>
            <person name="Shiraishi A."/>
            <person name="Satake H."/>
            <person name="Nakayama K."/>
        </authorList>
    </citation>
    <scope>NUCLEOTIDE SEQUENCE</scope>
</reference>
<name>A0A699S397_TANCI</name>
<protein>
    <submittedName>
        <fullName evidence="1">Uncharacterized protein</fullName>
    </submittedName>
</protein>
<dbReference type="EMBL" id="BKCJ011134008">
    <property type="protein sequence ID" value="GFC91835.1"/>
    <property type="molecule type" value="Genomic_DNA"/>
</dbReference>
<evidence type="ECO:0000313" key="1">
    <source>
        <dbReference type="EMBL" id="GFC91835.1"/>
    </source>
</evidence>
<dbReference type="AlphaFoldDB" id="A0A699S397"/>
<comment type="caution">
    <text evidence="1">The sequence shown here is derived from an EMBL/GenBank/DDBJ whole genome shotgun (WGS) entry which is preliminary data.</text>
</comment>
<accession>A0A699S397</accession>
<gene>
    <name evidence="1" type="ORF">Tci_863805</name>
</gene>
<proteinExistence type="predicted"/>
<sequence length="228" mass="26582">ELSAEQAFWSRYSVQPEEPNLSASTTRVEVLKELPKVSLVNPSLKKLKFHLASFDMVVKEKTTATAITEGTWGFEHTKACFRDDIISFVKALKELFNSFDQFLIDELSEVQQVFKQMKQAIEQYCVEKNKFQDKMKNILKDNDRLLTQALSVDIVNIVVYDHVKSACMNVDVCESCVTIETEHQKDFIHKECYDTLFQKFNTLEKHCILLEVDNQLKKEIFQRNTSFY</sequence>
<feature type="non-terminal residue" evidence="1">
    <location>
        <position position="1"/>
    </location>
</feature>
<organism evidence="1">
    <name type="scientific">Tanacetum cinerariifolium</name>
    <name type="common">Dalmatian daisy</name>
    <name type="synonym">Chrysanthemum cinerariifolium</name>
    <dbReference type="NCBI Taxonomy" id="118510"/>
    <lineage>
        <taxon>Eukaryota</taxon>
        <taxon>Viridiplantae</taxon>
        <taxon>Streptophyta</taxon>
        <taxon>Embryophyta</taxon>
        <taxon>Tracheophyta</taxon>
        <taxon>Spermatophyta</taxon>
        <taxon>Magnoliopsida</taxon>
        <taxon>eudicotyledons</taxon>
        <taxon>Gunneridae</taxon>
        <taxon>Pentapetalae</taxon>
        <taxon>asterids</taxon>
        <taxon>campanulids</taxon>
        <taxon>Asterales</taxon>
        <taxon>Asteraceae</taxon>
        <taxon>Asteroideae</taxon>
        <taxon>Anthemideae</taxon>
        <taxon>Anthemidinae</taxon>
        <taxon>Tanacetum</taxon>
    </lineage>
</organism>